<dbReference type="PROSITE" id="PS00150">
    <property type="entry name" value="ACYLPHOSPHATASE_1"/>
    <property type="match status" value="1"/>
</dbReference>
<dbReference type="GO" id="GO:0051604">
    <property type="term" value="P:protein maturation"/>
    <property type="evidence" value="ECO:0007669"/>
    <property type="project" value="TreeGrafter"/>
</dbReference>
<dbReference type="InterPro" id="IPR041440">
    <property type="entry name" value="HypF_C"/>
</dbReference>
<comment type="similarity">
    <text evidence="2 8">Belongs to the carbamoyltransferase HypF family.</text>
</comment>
<keyword evidence="6" id="KW-0862">Zinc</keyword>
<dbReference type="InterPro" id="IPR011125">
    <property type="entry name" value="Znf_HypF"/>
</dbReference>
<dbReference type="InterPro" id="IPR051060">
    <property type="entry name" value="Carbamoyltrans_HypF-like"/>
</dbReference>
<name>Q0RPQ5_FRAAA</name>
<dbReference type="PROSITE" id="PS51163">
    <property type="entry name" value="YRDC"/>
    <property type="match status" value="1"/>
</dbReference>
<proteinExistence type="inferred from homology"/>
<dbReference type="eggNOG" id="COG0068">
    <property type="taxonomic scope" value="Bacteria"/>
</dbReference>
<dbReference type="UniPathway" id="UPA00335"/>
<evidence type="ECO:0000256" key="3">
    <source>
        <dbReference type="ARBA" id="ARBA00022598"/>
    </source>
</evidence>
<dbReference type="PROSITE" id="PS51160">
    <property type="entry name" value="ACYLPHOSPHATASE_3"/>
    <property type="match status" value="1"/>
</dbReference>
<protein>
    <recommendedName>
        <fullName evidence="8">Carbamoyltransferase</fullName>
        <ecNumber evidence="8">6.2.-.-</ecNumber>
    </recommendedName>
</protein>
<evidence type="ECO:0000259" key="10">
    <source>
        <dbReference type="PROSITE" id="PS51160"/>
    </source>
</evidence>
<dbReference type="PIRSF" id="PIRSF006256">
    <property type="entry name" value="CMPcnvr_hdrg_mat"/>
    <property type="match status" value="1"/>
</dbReference>
<evidence type="ECO:0000256" key="7">
    <source>
        <dbReference type="ARBA" id="ARBA00048220"/>
    </source>
</evidence>
<keyword evidence="5" id="KW-0863">Zinc-finger</keyword>
<dbReference type="Pfam" id="PF17788">
    <property type="entry name" value="HypF_C"/>
    <property type="match status" value="1"/>
</dbReference>
<evidence type="ECO:0000256" key="8">
    <source>
        <dbReference type="PIRNR" id="PIRNR006256"/>
    </source>
</evidence>
<feature type="active site" evidence="9">
    <location>
        <position position="35"/>
    </location>
</feature>
<dbReference type="InterPro" id="IPR017968">
    <property type="entry name" value="Acylphosphatase_CS"/>
</dbReference>
<evidence type="ECO:0000256" key="2">
    <source>
        <dbReference type="ARBA" id="ARBA00008097"/>
    </source>
</evidence>
<dbReference type="AlphaFoldDB" id="Q0RPQ5"/>
<gene>
    <name evidence="12" type="primary">hypF2</name>
    <name evidence="12" type="ordered locus">FRAAL1825</name>
</gene>
<dbReference type="PANTHER" id="PTHR42959">
    <property type="entry name" value="CARBAMOYLTRANSFERASE"/>
    <property type="match status" value="1"/>
</dbReference>
<evidence type="ECO:0000313" key="13">
    <source>
        <dbReference type="Proteomes" id="UP000000657"/>
    </source>
</evidence>
<keyword evidence="13" id="KW-1185">Reference proteome</keyword>
<evidence type="ECO:0000256" key="9">
    <source>
        <dbReference type="PROSITE-ProRule" id="PRU00520"/>
    </source>
</evidence>
<dbReference type="Pfam" id="PF07503">
    <property type="entry name" value="zf-HYPF"/>
    <property type="match status" value="2"/>
</dbReference>
<organism evidence="12 13">
    <name type="scientific">Frankia alni (strain DSM 45986 / CECT 9034 / ACN14a)</name>
    <dbReference type="NCBI Taxonomy" id="326424"/>
    <lineage>
        <taxon>Bacteria</taxon>
        <taxon>Bacillati</taxon>
        <taxon>Actinomycetota</taxon>
        <taxon>Actinomycetes</taxon>
        <taxon>Frankiales</taxon>
        <taxon>Frankiaceae</taxon>
        <taxon>Frankia</taxon>
    </lineage>
</organism>
<dbReference type="Pfam" id="PF22521">
    <property type="entry name" value="HypF_C_2"/>
    <property type="match status" value="1"/>
</dbReference>
<dbReference type="GO" id="GO:0003998">
    <property type="term" value="F:acylphosphatase activity"/>
    <property type="evidence" value="ECO:0007669"/>
    <property type="project" value="UniProtKB-EC"/>
</dbReference>
<comment type="catalytic activity">
    <reaction evidence="7">
        <text>C-terminal L-cysteinyl-[HypE protein] + carbamoyl phosphate + ATP + H2O = C-terminal S-carboxamide-L-cysteinyl-[HypE protein] + AMP + phosphate + diphosphate + H(+)</text>
        <dbReference type="Rhea" id="RHEA:55636"/>
        <dbReference type="Rhea" id="RHEA-COMP:14247"/>
        <dbReference type="Rhea" id="RHEA-COMP:14392"/>
        <dbReference type="ChEBI" id="CHEBI:15377"/>
        <dbReference type="ChEBI" id="CHEBI:15378"/>
        <dbReference type="ChEBI" id="CHEBI:30616"/>
        <dbReference type="ChEBI" id="CHEBI:33019"/>
        <dbReference type="ChEBI" id="CHEBI:43474"/>
        <dbReference type="ChEBI" id="CHEBI:58228"/>
        <dbReference type="ChEBI" id="CHEBI:76913"/>
        <dbReference type="ChEBI" id="CHEBI:139126"/>
        <dbReference type="ChEBI" id="CHEBI:456215"/>
    </reaction>
</comment>
<dbReference type="Gene3D" id="3.30.420.360">
    <property type="match status" value="1"/>
</dbReference>
<dbReference type="Gene3D" id="3.30.110.120">
    <property type="match status" value="1"/>
</dbReference>
<evidence type="ECO:0000256" key="4">
    <source>
        <dbReference type="ARBA" id="ARBA00022723"/>
    </source>
</evidence>
<dbReference type="Proteomes" id="UP000000657">
    <property type="component" value="Chromosome"/>
</dbReference>
<dbReference type="InterPro" id="IPR036046">
    <property type="entry name" value="Acylphosphatase-like_dom_sf"/>
</dbReference>
<dbReference type="EMBL" id="CT573213">
    <property type="protein sequence ID" value="CAJ60476.1"/>
    <property type="molecule type" value="Genomic_DNA"/>
</dbReference>
<dbReference type="InterPro" id="IPR001792">
    <property type="entry name" value="Acylphosphatase-like_dom"/>
</dbReference>
<dbReference type="EC" id="6.2.-.-" evidence="8"/>
<comment type="pathway">
    <text evidence="1">Protein modification; [NiFe] hydrogenase maturation.</text>
</comment>
<comment type="catalytic activity">
    <reaction evidence="9">
        <text>an acyl phosphate + H2O = a carboxylate + phosphate + H(+)</text>
        <dbReference type="Rhea" id="RHEA:14965"/>
        <dbReference type="ChEBI" id="CHEBI:15377"/>
        <dbReference type="ChEBI" id="CHEBI:15378"/>
        <dbReference type="ChEBI" id="CHEBI:29067"/>
        <dbReference type="ChEBI" id="CHEBI:43474"/>
        <dbReference type="ChEBI" id="CHEBI:59918"/>
        <dbReference type="EC" id="3.6.1.7"/>
    </reaction>
</comment>
<dbReference type="SUPFAM" id="SSF54975">
    <property type="entry name" value="Acylphosphatase/BLUF domain-like"/>
    <property type="match status" value="1"/>
</dbReference>
<dbReference type="Pfam" id="PF01300">
    <property type="entry name" value="Sua5_yciO_yrdC"/>
    <property type="match status" value="1"/>
</dbReference>
<dbReference type="KEGG" id="fal:FRAAL1825"/>
<accession>Q0RPQ5</accession>
<dbReference type="GO" id="GO:0008270">
    <property type="term" value="F:zinc ion binding"/>
    <property type="evidence" value="ECO:0007669"/>
    <property type="project" value="UniProtKB-KW"/>
</dbReference>
<dbReference type="NCBIfam" id="TIGR00143">
    <property type="entry name" value="hypF"/>
    <property type="match status" value="1"/>
</dbReference>
<evidence type="ECO:0000259" key="11">
    <source>
        <dbReference type="PROSITE" id="PS51163"/>
    </source>
</evidence>
<dbReference type="InterPro" id="IPR006070">
    <property type="entry name" value="Sua5-like_dom"/>
</dbReference>
<dbReference type="OrthoDB" id="9808093at2"/>
<dbReference type="PANTHER" id="PTHR42959:SF1">
    <property type="entry name" value="CARBAMOYLTRANSFERASE HYPF"/>
    <property type="match status" value="1"/>
</dbReference>
<evidence type="ECO:0000256" key="6">
    <source>
        <dbReference type="ARBA" id="ARBA00022833"/>
    </source>
</evidence>
<dbReference type="STRING" id="326424.FRAAL1825"/>
<dbReference type="GO" id="GO:0016743">
    <property type="term" value="F:carboxyl- or carbamoyltransferase activity"/>
    <property type="evidence" value="ECO:0007669"/>
    <property type="project" value="UniProtKB-UniRule"/>
</dbReference>
<evidence type="ECO:0000256" key="5">
    <source>
        <dbReference type="ARBA" id="ARBA00022771"/>
    </source>
</evidence>
<dbReference type="InterPro" id="IPR055128">
    <property type="entry name" value="HypF_C_2"/>
</dbReference>
<keyword evidence="4" id="KW-0479">Metal-binding</keyword>
<dbReference type="Gene3D" id="3.30.420.40">
    <property type="match status" value="1"/>
</dbReference>
<evidence type="ECO:0000313" key="12">
    <source>
        <dbReference type="EMBL" id="CAJ60476.1"/>
    </source>
</evidence>
<dbReference type="GO" id="GO:0016874">
    <property type="term" value="F:ligase activity"/>
    <property type="evidence" value="ECO:0007669"/>
    <property type="project" value="UniProtKB-UniRule"/>
</dbReference>
<dbReference type="GO" id="GO:0003725">
    <property type="term" value="F:double-stranded RNA binding"/>
    <property type="evidence" value="ECO:0007669"/>
    <property type="project" value="InterPro"/>
</dbReference>
<dbReference type="RefSeq" id="WP_011603004.1">
    <property type="nucleotide sequence ID" value="NC_008278.1"/>
</dbReference>
<dbReference type="Gene3D" id="3.90.870.50">
    <property type="match status" value="1"/>
</dbReference>
<dbReference type="SUPFAM" id="SSF55821">
    <property type="entry name" value="YrdC/RibB"/>
    <property type="match status" value="1"/>
</dbReference>
<dbReference type="InterPro" id="IPR017945">
    <property type="entry name" value="DHBP_synth_RibB-like_a/b_dom"/>
</dbReference>
<dbReference type="HOGENOM" id="CLU_009164_0_0_11"/>
<keyword evidence="3" id="KW-0436">Ligase</keyword>
<feature type="active site" evidence="9">
    <location>
        <position position="53"/>
    </location>
</feature>
<feature type="domain" description="Acylphosphatase-like" evidence="10">
    <location>
        <begin position="20"/>
        <end position="109"/>
    </location>
</feature>
<dbReference type="Pfam" id="PF00708">
    <property type="entry name" value="Acylphosphatase"/>
    <property type="match status" value="1"/>
</dbReference>
<reference evidence="12 13" key="1">
    <citation type="journal article" date="2007" name="Genome Res.">
        <title>Genome characteristics of facultatively symbiotic Frankia sp. strains reflect host range and host plant biogeography.</title>
        <authorList>
            <person name="Normand P."/>
            <person name="Lapierre P."/>
            <person name="Tisa L.S."/>
            <person name="Gogarten J.P."/>
            <person name="Alloisio N."/>
            <person name="Bagnarol E."/>
            <person name="Bassi C.A."/>
            <person name="Berry A.M."/>
            <person name="Bickhart D.M."/>
            <person name="Choisne N."/>
            <person name="Couloux A."/>
            <person name="Cournoyer B."/>
            <person name="Cruveiller S."/>
            <person name="Daubin V."/>
            <person name="Demange N."/>
            <person name="Francino M.P."/>
            <person name="Goltsman E."/>
            <person name="Huang Y."/>
            <person name="Kopp O.R."/>
            <person name="Labarre L."/>
            <person name="Lapidus A."/>
            <person name="Lavire C."/>
            <person name="Marechal J."/>
            <person name="Martinez M."/>
            <person name="Mastronunzio J.E."/>
            <person name="Mullin B.C."/>
            <person name="Niemann J."/>
            <person name="Pujic P."/>
            <person name="Rawnsley T."/>
            <person name="Rouy Z."/>
            <person name="Schenowitz C."/>
            <person name="Sellstedt A."/>
            <person name="Tavares F."/>
            <person name="Tomkins J.P."/>
            <person name="Vallenet D."/>
            <person name="Valverde C."/>
            <person name="Wall L.G."/>
            <person name="Wang Y."/>
            <person name="Medigue C."/>
            <person name="Benson D.R."/>
        </authorList>
    </citation>
    <scope>NUCLEOTIDE SEQUENCE [LARGE SCALE GENOMIC DNA]</scope>
    <source>
        <strain evidence="13">DSM 45986 / CECT 9034 / ACN14a</strain>
    </source>
</reference>
<sequence length="824" mass="84636">MIPPRAVERSATRPPDGRVRRRVVVEGIVQGVGFRPHVHRLASGLGLTGFVGNDSASVFAEVDGDPADVAEFLRRLAPSAPPLARIDGITVTDVPGTPRPGGAGFRIVASRAAAGARTLVPPDAAVCADCLRELFDPADRRHRHPFITCTNCGPRFTIIEALPYDRAATTMARFPMCARCTAEYTDPADRRFHAEPIACPDCGPRLWFSPLDGPAVTGTDAALAAAQRALAAGAVVAVKGVGGYHLACRAEDDEGLTRLRGRKNRPDQPFAVMARDLATAARVGTVSPAVAALLSGPAAPIVLTGRAPGAPLSALVAPGSPLVGLLLPYTPLHHLLFAPAPGGGPPPRLLVMTSANRSGEPICFDDREARTRLAGLADAFLTHDRPILAPCDDSVLRCDAEQVVPLRRARGHVPLPVDLPRPVGPVLAVGGELKNTLCLTTGRRAILSQHHGDLGSLAAMAAFERSGARLARLYGIEPAVLAADPHPGYATRAWARRTAGAERPLRLVQHHHAHVAALLAEHGRLGEPVVGVAFDGTGYGDDGTIWGGEVLLVGSDVTRAERVAHLRPVGLPGGDAAVRNPCRVALAHLAAAGLAWSADLAPVRACSAAELSTVRTALDRGVACTPSSSMGRLFDAVAALLGVRQRTTYAAQAAVELEALAAEAPTAEGLAAGRSGDTGGPSAGTAAAGRAAAGVGAWPLVFGLADGVLEPAPVLAGLVDGLRAGMAAGTLAGAFHVAVADAVTRVAEVARRRHGVGLVGLTGGVFANVVLLRACRARLAAAGFDVLVHQEVPAGDGGLALGQAVVAALAGDQDPAPVADRKDM</sequence>
<feature type="domain" description="YrdC-like" evidence="11">
    <location>
        <begin position="220"/>
        <end position="411"/>
    </location>
</feature>
<keyword evidence="9" id="KW-0378">Hydrolase</keyword>
<evidence type="ECO:0000256" key="1">
    <source>
        <dbReference type="ARBA" id="ARBA00004711"/>
    </source>
</evidence>
<dbReference type="InterPro" id="IPR004421">
    <property type="entry name" value="Carbamoyltransferase_HypF"/>
</dbReference>